<feature type="domain" description="C2H2-type" evidence="11">
    <location>
        <begin position="458"/>
        <end position="485"/>
    </location>
</feature>
<feature type="domain" description="C2H2-type" evidence="11">
    <location>
        <begin position="389"/>
        <end position="416"/>
    </location>
</feature>
<dbReference type="PROSITE" id="PS00028">
    <property type="entry name" value="ZINC_FINGER_C2H2_1"/>
    <property type="match status" value="13"/>
</dbReference>
<organism evidence="12 13">
    <name type="scientific">Patella caerulea</name>
    <name type="common">Rayed Mediterranean limpet</name>
    <dbReference type="NCBI Taxonomy" id="87958"/>
    <lineage>
        <taxon>Eukaryota</taxon>
        <taxon>Metazoa</taxon>
        <taxon>Spiralia</taxon>
        <taxon>Lophotrochozoa</taxon>
        <taxon>Mollusca</taxon>
        <taxon>Gastropoda</taxon>
        <taxon>Patellogastropoda</taxon>
        <taxon>Patelloidea</taxon>
        <taxon>Patellidae</taxon>
        <taxon>Patella</taxon>
    </lineage>
</organism>
<dbReference type="InterPro" id="IPR003604">
    <property type="entry name" value="Matrin/U1-like-C_Znf_C2H2"/>
</dbReference>
<keyword evidence="4 9" id="KW-0863">Zinc-finger</keyword>
<feature type="domain" description="C2H2-type" evidence="11">
    <location>
        <begin position="647"/>
        <end position="670"/>
    </location>
</feature>
<feature type="region of interest" description="Disordered" evidence="10">
    <location>
        <begin position="601"/>
        <end position="622"/>
    </location>
</feature>
<feature type="domain" description="C2H2-type" evidence="11">
    <location>
        <begin position="1016"/>
        <end position="1043"/>
    </location>
</feature>
<feature type="region of interest" description="Disordered" evidence="10">
    <location>
        <begin position="412"/>
        <end position="443"/>
    </location>
</feature>
<keyword evidence="8" id="KW-0539">Nucleus</keyword>
<keyword evidence="13" id="KW-1185">Reference proteome</keyword>
<dbReference type="Gene3D" id="3.30.160.60">
    <property type="entry name" value="Classic Zinc Finger"/>
    <property type="match status" value="8"/>
</dbReference>
<feature type="domain" description="C2H2-type" evidence="11">
    <location>
        <begin position="307"/>
        <end position="334"/>
    </location>
</feature>
<feature type="compositionally biased region" description="Basic residues" evidence="10">
    <location>
        <begin position="231"/>
        <end position="245"/>
    </location>
</feature>
<comment type="caution">
    <text evidence="12">The sequence shown here is derived from an EMBL/GenBank/DDBJ whole genome shotgun (WGS) entry which is preliminary data.</text>
</comment>
<protein>
    <recommendedName>
        <fullName evidence="11">C2H2-type domain-containing protein</fullName>
    </recommendedName>
</protein>
<feature type="compositionally biased region" description="Basic and acidic residues" evidence="10">
    <location>
        <begin position="427"/>
        <end position="438"/>
    </location>
</feature>
<dbReference type="Pfam" id="PF00096">
    <property type="entry name" value="zf-C2H2"/>
    <property type="match status" value="2"/>
</dbReference>
<dbReference type="PANTHER" id="PTHR47772">
    <property type="entry name" value="ZINC FINGER PROTEIN 200"/>
    <property type="match status" value="1"/>
</dbReference>
<evidence type="ECO:0000256" key="4">
    <source>
        <dbReference type="ARBA" id="ARBA00022771"/>
    </source>
</evidence>
<dbReference type="FunFam" id="3.30.160.60:FF:000446">
    <property type="entry name" value="Zinc finger protein"/>
    <property type="match status" value="1"/>
</dbReference>
<feature type="domain" description="C2H2-type" evidence="11">
    <location>
        <begin position="278"/>
        <end position="305"/>
    </location>
</feature>
<dbReference type="SUPFAM" id="SSF57667">
    <property type="entry name" value="beta-beta-alpha zinc fingers"/>
    <property type="match status" value="6"/>
</dbReference>
<dbReference type="Pfam" id="PF13912">
    <property type="entry name" value="zf-C2H2_6"/>
    <property type="match status" value="7"/>
</dbReference>
<feature type="domain" description="C2H2-type" evidence="11">
    <location>
        <begin position="891"/>
        <end position="913"/>
    </location>
</feature>
<evidence type="ECO:0000256" key="9">
    <source>
        <dbReference type="PROSITE-ProRule" id="PRU00042"/>
    </source>
</evidence>
<dbReference type="PROSITE" id="PS50157">
    <property type="entry name" value="ZINC_FINGER_C2H2_2"/>
    <property type="match status" value="14"/>
</dbReference>
<dbReference type="InterPro" id="IPR050636">
    <property type="entry name" value="C2H2-ZF_domain-containing"/>
</dbReference>
<keyword evidence="3" id="KW-0677">Repeat</keyword>
<dbReference type="EMBL" id="JAZGQO010000005">
    <property type="protein sequence ID" value="KAK6186965.1"/>
    <property type="molecule type" value="Genomic_DNA"/>
</dbReference>
<dbReference type="AlphaFoldDB" id="A0AAN8K2V6"/>
<evidence type="ECO:0000256" key="3">
    <source>
        <dbReference type="ARBA" id="ARBA00022737"/>
    </source>
</evidence>
<evidence type="ECO:0000256" key="7">
    <source>
        <dbReference type="ARBA" id="ARBA00023163"/>
    </source>
</evidence>
<keyword evidence="6" id="KW-0805">Transcription regulation</keyword>
<dbReference type="GO" id="GO:0008270">
    <property type="term" value="F:zinc ion binding"/>
    <property type="evidence" value="ECO:0007669"/>
    <property type="project" value="UniProtKB-KW"/>
</dbReference>
<evidence type="ECO:0000256" key="5">
    <source>
        <dbReference type="ARBA" id="ARBA00022833"/>
    </source>
</evidence>
<evidence type="ECO:0000313" key="13">
    <source>
        <dbReference type="Proteomes" id="UP001347796"/>
    </source>
</evidence>
<dbReference type="FunFam" id="3.30.160.60:FF:002343">
    <property type="entry name" value="Zinc finger protein 33A"/>
    <property type="match status" value="1"/>
</dbReference>
<evidence type="ECO:0000313" key="12">
    <source>
        <dbReference type="EMBL" id="KAK6186965.1"/>
    </source>
</evidence>
<feature type="domain" description="C2H2-type" evidence="11">
    <location>
        <begin position="981"/>
        <end position="1008"/>
    </location>
</feature>
<dbReference type="PANTHER" id="PTHR47772:SF13">
    <property type="entry name" value="GASTRULA ZINC FINGER PROTEIN XLCGF49.1-LIKE-RELATED"/>
    <property type="match status" value="1"/>
</dbReference>
<evidence type="ECO:0000259" key="11">
    <source>
        <dbReference type="PROSITE" id="PS50157"/>
    </source>
</evidence>
<feature type="domain" description="C2H2-type" evidence="11">
    <location>
        <begin position="333"/>
        <end position="360"/>
    </location>
</feature>
<dbReference type="Proteomes" id="UP001347796">
    <property type="component" value="Unassembled WGS sequence"/>
</dbReference>
<feature type="domain" description="C2H2-type" evidence="11">
    <location>
        <begin position="517"/>
        <end position="544"/>
    </location>
</feature>
<evidence type="ECO:0000256" key="2">
    <source>
        <dbReference type="ARBA" id="ARBA00022723"/>
    </source>
</evidence>
<dbReference type="GO" id="GO:0005634">
    <property type="term" value="C:nucleus"/>
    <property type="evidence" value="ECO:0007669"/>
    <property type="project" value="UniProtKB-SubCell"/>
</dbReference>
<name>A0AAN8K2V6_PATCE</name>
<feature type="domain" description="C2H2-type" evidence="11">
    <location>
        <begin position="774"/>
        <end position="796"/>
    </location>
</feature>
<evidence type="ECO:0000256" key="1">
    <source>
        <dbReference type="ARBA" id="ARBA00004123"/>
    </source>
</evidence>
<feature type="region of interest" description="Disordered" evidence="10">
    <location>
        <begin position="117"/>
        <end position="150"/>
    </location>
</feature>
<feature type="compositionally biased region" description="Basic residues" evidence="10">
    <location>
        <begin position="128"/>
        <end position="150"/>
    </location>
</feature>
<keyword evidence="5" id="KW-0862">Zinc</keyword>
<gene>
    <name evidence="12" type="ORF">SNE40_006220</name>
</gene>
<evidence type="ECO:0000256" key="6">
    <source>
        <dbReference type="ARBA" id="ARBA00023015"/>
    </source>
</evidence>
<accession>A0AAN8K2V6</accession>
<dbReference type="InterPro" id="IPR013087">
    <property type="entry name" value="Znf_C2H2_type"/>
</dbReference>
<feature type="domain" description="C2H2-type" evidence="11">
    <location>
        <begin position="832"/>
        <end position="859"/>
    </location>
</feature>
<keyword evidence="7" id="KW-0804">Transcription</keyword>
<proteinExistence type="predicted"/>
<comment type="subcellular location">
    <subcellularLocation>
        <location evidence="1">Nucleus</location>
    </subcellularLocation>
</comment>
<feature type="region of interest" description="Disordered" evidence="10">
    <location>
        <begin position="224"/>
        <end position="252"/>
    </location>
</feature>
<keyword evidence="2" id="KW-0479">Metal-binding</keyword>
<dbReference type="SMART" id="SM00451">
    <property type="entry name" value="ZnF_U1"/>
    <property type="match status" value="4"/>
</dbReference>
<dbReference type="GO" id="GO:0003676">
    <property type="term" value="F:nucleic acid binding"/>
    <property type="evidence" value="ECO:0007669"/>
    <property type="project" value="InterPro"/>
</dbReference>
<dbReference type="SMART" id="SM00355">
    <property type="entry name" value="ZnF_C2H2"/>
    <property type="match status" value="14"/>
</dbReference>
<feature type="domain" description="C2H2-type" evidence="11">
    <location>
        <begin position="1044"/>
        <end position="1071"/>
    </location>
</feature>
<dbReference type="InterPro" id="IPR036236">
    <property type="entry name" value="Znf_C2H2_sf"/>
</dbReference>
<sequence length="1087" mass="123906">MALDFNIKMEYMDSEMMPDADNFSLEETANALQTVYVCRSAKQLDELLFSPLLINDVKMEPTTDVNMWQEHYIIQMEQVNDYSQEEFQEPFDWEMTPEQLEAAFNIQPPLHARNFKKQTKTKTSWLKNRARQKKVKSSKKSKNILHKPNKSVIKKAQPNKTFGKTIKIKHVPKNETWQWKVNSSTKDSRDCSSKNIHRKPYKSDIKKAQQKKTFGKTINKKHVPKTETRQRNSKNIHHKPNKSVVKKAQQNKTCGKTIKKTHSVTKTAKEMTLTSKKYQCELCNVIFPQKKMLDKHKNLHKEIKKTFPCKVCKESFSDIISLLKHSQIHSNKKNCNGRSESFNDTASLKANRKTHIGEKPFKCDVCNKSFFNVTRLKFHSRSHMPKKVLKCDFCRKSFKNLMNFKYHLPSHKKKDKNLQSDPPKPASIDDKTHVKVDEASTSSTLLKPMTETTPKNSTICVICNRSFKSCQSLKFHMRSHKNHRLNPVSIEDKADDKSTVGILKPHTGRKILSKTPFKCDICDKSFKTKMALRFHSKTHQSINKNIENNDVHKASEINTMPNVPNTFECHGKSFKNKMALKSHSKTHIILSKLLERDPLKADINGDDSDDHEVGAMDTQDEEDTCAKFVDTDGEADDKSATPSKETNVCDICGRSFKSYQVLNFHMRSHSLKPVSIEGKADDIVYDEPASSKIQNSKIKTSPSKKSFDYGNCSKSFKSSQNLKIQTRSNKIINKHWETEQPPHLDSIEEKADDKSTVVIVKPQLGRKTPSKTPFKCDVCNRSLKTKMALACHSKTHKTFNKNIENDTVDRATTSSHKMLKPVIETTPSKNSIVCGVCSQSFKTCQVLNFHMRSHKNHSQKPASIEDKADDKLVGGILKPHSGRKTPSKTPFKCDVCKKSFKNKMALRFHSRTHKILNKSLEHEPLKAAGKETIPSEILHKLGISEDQANDTDRDVDEGMDIGDAAEEDKEDTSDNADEEQNECAVCFRPFDCHKSLQVHMKIHSCNNPLTSESSDFMCEICGMNLSTNDSLVKHLRRHTGEKLFVCDICGAAFSDKFALTKHSVTHSREKNHCEICDRGLGLAAHLI</sequence>
<reference evidence="12 13" key="1">
    <citation type="submission" date="2024-01" db="EMBL/GenBank/DDBJ databases">
        <title>The genome of the rayed Mediterranean limpet Patella caerulea (Linnaeus, 1758).</title>
        <authorList>
            <person name="Anh-Thu Weber A."/>
            <person name="Halstead-Nussloch G."/>
        </authorList>
    </citation>
    <scope>NUCLEOTIDE SEQUENCE [LARGE SCALE GENOMIC DNA]</scope>
    <source>
        <strain evidence="12">AATW-2023a</strain>
        <tissue evidence="12">Whole specimen</tissue>
    </source>
</reference>
<evidence type="ECO:0000256" key="8">
    <source>
        <dbReference type="ARBA" id="ARBA00023242"/>
    </source>
</evidence>
<feature type="domain" description="C2H2-type" evidence="11">
    <location>
        <begin position="361"/>
        <end position="388"/>
    </location>
</feature>
<evidence type="ECO:0000256" key="10">
    <source>
        <dbReference type="SAM" id="MobiDB-lite"/>
    </source>
</evidence>